<reference evidence="7" key="1">
    <citation type="submission" date="2014-07" db="EMBL/GenBank/DDBJ databases">
        <title>Identification of a novel salt tolerance gene in wild soybean by whole-genome sequencing.</title>
        <authorList>
            <person name="Lam H.-M."/>
            <person name="Qi X."/>
            <person name="Li M.-W."/>
            <person name="Liu X."/>
            <person name="Xie M."/>
            <person name="Ni M."/>
            <person name="Xu X."/>
        </authorList>
    </citation>
    <scope>NUCLEOTIDE SEQUENCE [LARGE SCALE GENOMIC DNA]</scope>
    <source>
        <tissue evidence="7">Root</tissue>
    </source>
</reference>
<keyword evidence="2 5" id="KW-0812">Transmembrane</keyword>
<keyword evidence="3 5" id="KW-1133">Transmembrane helix</keyword>
<dbReference type="InterPro" id="IPR004853">
    <property type="entry name" value="Sugar_P_trans_dom"/>
</dbReference>
<evidence type="ECO:0000313" key="7">
    <source>
        <dbReference type="EMBL" id="KHN21415.1"/>
    </source>
</evidence>
<dbReference type="AlphaFoldDB" id="A0A0B2QJ81"/>
<evidence type="ECO:0000256" key="5">
    <source>
        <dbReference type="SAM" id="Phobius"/>
    </source>
</evidence>
<dbReference type="EMBL" id="KN657862">
    <property type="protein sequence ID" value="KHN21415.1"/>
    <property type="molecule type" value="Genomic_DNA"/>
</dbReference>
<keyword evidence="4 5" id="KW-0472">Membrane</keyword>
<dbReference type="Pfam" id="PF03151">
    <property type="entry name" value="TPT"/>
    <property type="match status" value="1"/>
</dbReference>
<organism evidence="7">
    <name type="scientific">Glycine soja</name>
    <name type="common">Wild soybean</name>
    <dbReference type="NCBI Taxonomy" id="3848"/>
    <lineage>
        <taxon>Eukaryota</taxon>
        <taxon>Viridiplantae</taxon>
        <taxon>Streptophyta</taxon>
        <taxon>Embryophyta</taxon>
        <taxon>Tracheophyta</taxon>
        <taxon>Spermatophyta</taxon>
        <taxon>Magnoliopsida</taxon>
        <taxon>eudicotyledons</taxon>
        <taxon>Gunneridae</taxon>
        <taxon>Pentapetalae</taxon>
        <taxon>rosids</taxon>
        <taxon>fabids</taxon>
        <taxon>Fabales</taxon>
        <taxon>Fabaceae</taxon>
        <taxon>Papilionoideae</taxon>
        <taxon>50 kb inversion clade</taxon>
        <taxon>NPAAA clade</taxon>
        <taxon>indigoferoid/millettioid clade</taxon>
        <taxon>Phaseoleae</taxon>
        <taxon>Glycine</taxon>
        <taxon>Glycine subgen. Soja</taxon>
    </lineage>
</organism>
<proteinExistence type="predicted"/>
<feature type="transmembrane region" description="Helical" evidence="5">
    <location>
        <begin position="113"/>
        <end position="134"/>
    </location>
</feature>
<evidence type="ECO:0000256" key="1">
    <source>
        <dbReference type="ARBA" id="ARBA00004141"/>
    </source>
</evidence>
<feature type="transmembrane region" description="Helical" evidence="5">
    <location>
        <begin position="85"/>
        <end position="106"/>
    </location>
</feature>
<evidence type="ECO:0000256" key="2">
    <source>
        <dbReference type="ARBA" id="ARBA00022692"/>
    </source>
</evidence>
<feature type="domain" description="Sugar phosphate transporter" evidence="6">
    <location>
        <begin position="22"/>
        <end position="129"/>
    </location>
</feature>
<dbReference type="GO" id="GO:0016020">
    <property type="term" value="C:membrane"/>
    <property type="evidence" value="ECO:0007669"/>
    <property type="project" value="UniProtKB-SubCell"/>
</dbReference>
<dbReference type="InterPro" id="IPR050186">
    <property type="entry name" value="TPT_transporter"/>
</dbReference>
<sequence>MKGLNNRFFTVGLWRRGTLPTLACFKYPIFLTMCHMSYVAIAWMKVVPLQTLRSRVQFFKISALSLVFCVSVVFGNISLCYLPMSFNQAIGATMPFFIAVFAYLMTLKREAGLTYLTLVPVVTGVIIASGLTAYHESDAIGPIHIKSLWGKENELTAEIDKLRAEVEKAEKSLDHAIPGVSNPSF</sequence>
<name>A0A0B2QJ81_GLYSO</name>
<dbReference type="Proteomes" id="UP000053555">
    <property type="component" value="Unassembled WGS sequence"/>
</dbReference>
<feature type="transmembrane region" description="Helical" evidence="5">
    <location>
        <begin position="27"/>
        <end position="46"/>
    </location>
</feature>
<evidence type="ECO:0000256" key="4">
    <source>
        <dbReference type="ARBA" id="ARBA00023136"/>
    </source>
</evidence>
<protein>
    <submittedName>
        <fullName evidence="7">Putative sugar phosphate/phosphate translocator</fullName>
    </submittedName>
</protein>
<evidence type="ECO:0000256" key="3">
    <source>
        <dbReference type="ARBA" id="ARBA00022989"/>
    </source>
</evidence>
<feature type="transmembrane region" description="Helical" evidence="5">
    <location>
        <begin position="58"/>
        <end position="79"/>
    </location>
</feature>
<comment type="subcellular location">
    <subcellularLocation>
        <location evidence="1">Membrane</location>
        <topology evidence="1">Multi-pass membrane protein</topology>
    </subcellularLocation>
</comment>
<accession>A0A0B2QJ81</accession>
<gene>
    <name evidence="7" type="ORF">glysoja_037466</name>
</gene>
<evidence type="ECO:0000259" key="6">
    <source>
        <dbReference type="Pfam" id="PF03151"/>
    </source>
</evidence>
<dbReference type="PANTHER" id="PTHR11132">
    <property type="entry name" value="SOLUTE CARRIER FAMILY 35"/>
    <property type="match status" value="1"/>
</dbReference>